<dbReference type="InterPro" id="IPR027443">
    <property type="entry name" value="IPNS-like_sf"/>
</dbReference>
<accession>A0A368RI22</accession>
<gene>
    <name evidence="1" type="ORF">SETIT_6G041500v2</name>
</gene>
<dbReference type="Gene3D" id="2.60.120.330">
    <property type="entry name" value="B-lactam Antibiotic, Isopenicillin N Synthase, Chain"/>
    <property type="match status" value="1"/>
</dbReference>
<reference evidence="1" key="2">
    <citation type="submission" date="2015-07" db="EMBL/GenBank/DDBJ databases">
        <authorList>
            <person name="Noorani M."/>
        </authorList>
    </citation>
    <scope>NUCLEOTIDE SEQUENCE</scope>
    <source>
        <strain evidence="1">Yugu1</strain>
    </source>
</reference>
<name>A0A368RI22_SETIT</name>
<organism evidence="1">
    <name type="scientific">Setaria italica</name>
    <name type="common">Foxtail millet</name>
    <name type="synonym">Panicum italicum</name>
    <dbReference type="NCBI Taxonomy" id="4555"/>
    <lineage>
        <taxon>Eukaryota</taxon>
        <taxon>Viridiplantae</taxon>
        <taxon>Streptophyta</taxon>
        <taxon>Embryophyta</taxon>
        <taxon>Tracheophyta</taxon>
        <taxon>Spermatophyta</taxon>
        <taxon>Magnoliopsida</taxon>
        <taxon>Liliopsida</taxon>
        <taxon>Poales</taxon>
        <taxon>Poaceae</taxon>
        <taxon>PACMAD clade</taxon>
        <taxon>Panicoideae</taxon>
        <taxon>Panicodae</taxon>
        <taxon>Paniceae</taxon>
        <taxon>Cenchrinae</taxon>
        <taxon>Setaria</taxon>
    </lineage>
</organism>
<evidence type="ECO:0008006" key="2">
    <source>
        <dbReference type="Google" id="ProtNLM"/>
    </source>
</evidence>
<reference evidence="1" key="1">
    <citation type="journal article" date="2012" name="Nat. Biotechnol.">
        <title>Reference genome sequence of the model plant Setaria.</title>
        <authorList>
            <person name="Bennetzen J.L."/>
            <person name="Schmutz J."/>
            <person name="Wang H."/>
            <person name="Percifield R."/>
            <person name="Hawkins J."/>
            <person name="Pontaroli A.C."/>
            <person name="Estep M."/>
            <person name="Feng L."/>
            <person name="Vaughn J.N."/>
            <person name="Grimwood J."/>
            <person name="Jenkins J."/>
            <person name="Barry K."/>
            <person name="Lindquist E."/>
            <person name="Hellsten U."/>
            <person name="Deshpande S."/>
            <person name="Wang X."/>
            <person name="Wu X."/>
            <person name="Mitros T."/>
            <person name="Triplett J."/>
            <person name="Yang X."/>
            <person name="Ye C.Y."/>
            <person name="Mauro-Herrera M."/>
            <person name="Wang L."/>
            <person name="Li P."/>
            <person name="Sharma M."/>
            <person name="Sharma R."/>
            <person name="Ronald P.C."/>
            <person name="Panaud O."/>
            <person name="Kellogg E.A."/>
            <person name="Brutnell T.P."/>
            <person name="Doust A.N."/>
            <person name="Tuskan G.A."/>
            <person name="Rokhsar D."/>
            <person name="Devos K.M."/>
        </authorList>
    </citation>
    <scope>NUCLEOTIDE SEQUENCE [LARGE SCALE GENOMIC DNA]</scope>
    <source>
        <strain evidence="1">Yugu1</strain>
    </source>
</reference>
<proteinExistence type="predicted"/>
<dbReference type="EMBL" id="CM003533">
    <property type="protein sequence ID" value="RCV29792.1"/>
    <property type="molecule type" value="Genomic_DNA"/>
</dbReference>
<protein>
    <recommendedName>
        <fullName evidence="2">Non-haem dioxygenase N-terminal domain-containing protein</fullName>
    </recommendedName>
</protein>
<dbReference type="STRING" id="4555.A0A368RI22"/>
<evidence type="ECO:0000313" key="1">
    <source>
        <dbReference type="EMBL" id="RCV29792.1"/>
    </source>
</evidence>
<sequence>MAEEHLLSMASQRPHLAEVVSGACVPVVDLACPDRAAVVAAIGGACCRTHGFFQLPAEEKAKLYSDDPARKIRLSTSFNVRKETVHNLRDYLRLHCHPIDQETMSIYGKEVRELGLRLYAAIPESLGLEPGYIIFPKIG</sequence>
<dbReference type="OrthoDB" id="288590at2759"/>
<dbReference type="AlphaFoldDB" id="A0A368RI22"/>
<dbReference type="SUPFAM" id="SSF51197">
    <property type="entry name" value="Clavaminate synthase-like"/>
    <property type="match status" value="1"/>
</dbReference>